<comment type="caution">
    <text evidence="2">The sequence shown here is derived from an EMBL/GenBank/DDBJ whole genome shotgun (WGS) entry which is preliminary data.</text>
</comment>
<keyword evidence="3" id="KW-1185">Reference proteome</keyword>
<feature type="chain" id="PRO_5046979014" description="DUF732 domain-containing protein" evidence="1">
    <location>
        <begin position="26"/>
        <end position="100"/>
    </location>
</feature>
<dbReference type="Proteomes" id="UP001651690">
    <property type="component" value="Unassembled WGS sequence"/>
</dbReference>
<gene>
    <name evidence="2" type="ORF">NM203_32275</name>
</gene>
<evidence type="ECO:0000256" key="1">
    <source>
        <dbReference type="SAM" id="SignalP"/>
    </source>
</evidence>
<proteinExistence type="predicted"/>
<accession>A0ABT1MCG7</accession>
<feature type="signal peptide" evidence="1">
    <location>
        <begin position="1"/>
        <end position="25"/>
    </location>
</feature>
<evidence type="ECO:0000313" key="2">
    <source>
        <dbReference type="EMBL" id="MCP9276866.1"/>
    </source>
</evidence>
<evidence type="ECO:0000313" key="3">
    <source>
        <dbReference type="Proteomes" id="UP001651690"/>
    </source>
</evidence>
<keyword evidence="1" id="KW-0732">Signal</keyword>
<sequence length="100" mass="10212">MKFLINVALAALAAGGIAFAGAAHAAPVGGGNAEDLVMQLQARGNTVIVNRTGSQPLSQCTVTSVRAGQSYSRYDSGYPGAQMDPMTQVTSMTVFVDASC</sequence>
<dbReference type="EMBL" id="JANDBD010000021">
    <property type="protein sequence ID" value="MCP9276866.1"/>
    <property type="molecule type" value="Genomic_DNA"/>
</dbReference>
<evidence type="ECO:0008006" key="4">
    <source>
        <dbReference type="Google" id="ProtNLM"/>
    </source>
</evidence>
<reference evidence="2 3" key="1">
    <citation type="submission" date="2022-06" db="EMBL/GenBank/DDBJ databases">
        <title>Mycolicibacterium sp. CAU 1645 isolated from seawater.</title>
        <authorList>
            <person name="Kim W."/>
        </authorList>
    </citation>
    <scope>NUCLEOTIDE SEQUENCE [LARGE SCALE GENOMIC DNA]</scope>
    <source>
        <strain evidence="2 3">CAU 1645</strain>
    </source>
</reference>
<name>A0ABT1MCG7_9MYCO</name>
<dbReference type="RefSeq" id="WP_255065136.1">
    <property type="nucleotide sequence ID" value="NZ_JANDBD010000021.1"/>
</dbReference>
<organism evidence="2 3">
    <name type="scientific">Mycolicibacterium arenosum</name>
    <dbReference type="NCBI Taxonomy" id="2952157"/>
    <lineage>
        <taxon>Bacteria</taxon>
        <taxon>Bacillati</taxon>
        <taxon>Actinomycetota</taxon>
        <taxon>Actinomycetes</taxon>
        <taxon>Mycobacteriales</taxon>
        <taxon>Mycobacteriaceae</taxon>
        <taxon>Mycolicibacterium</taxon>
    </lineage>
</organism>
<protein>
    <recommendedName>
        <fullName evidence="4">DUF732 domain-containing protein</fullName>
    </recommendedName>
</protein>